<name>A0A5D4FXU7_9CORY</name>
<dbReference type="Gene3D" id="3.40.50.150">
    <property type="entry name" value="Vaccinia Virus protein VP39"/>
    <property type="match status" value="1"/>
</dbReference>
<feature type="domain" description="THUMP-like" evidence="1">
    <location>
        <begin position="336"/>
        <end position="395"/>
    </location>
</feature>
<evidence type="ECO:0000313" key="3">
    <source>
        <dbReference type="Proteomes" id="UP000324726"/>
    </source>
</evidence>
<dbReference type="Proteomes" id="UP000324726">
    <property type="component" value="Unassembled WGS sequence"/>
</dbReference>
<dbReference type="RefSeq" id="WP_148812453.1">
    <property type="nucleotide sequence ID" value="NZ_VSZI01000001.1"/>
</dbReference>
<dbReference type="EMBL" id="VSZI01000001">
    <property type="protein sequence ID" value="TYR20562.1"/>
    <property type="molecule type" value="Genomic_DNA"/>
</dbReference>
<dbReference type="Pfam" id="PF18096">
    <property type="entry name" value="Thump_like"/>
    <property type="match status" value="1"/>
</dbReference>
<evidence type="ECO:0000259" key="1">
    <source>
        <dbReference type="Pfam" id="PF18096"/>
    </source>
</evidence>
<comment type="caution">
    <text evidence="2">The sequence shown here is derived from an EMBL/GenBank/DDBJ whole genome shotgun (WGS) entry which is preliminary data.</text>
</comment>
<proteinExistence type="predicted"/>
<dbReference type="InterPro" id="IPR041497">
    <property type="entry name" value="Thump-like"/>
</dbReference>
<organism evidence="2 3">
    <name type="scientific">Corynebacterium urealyticum</name>
    <dbReference type="NCBI Taxonomy" id="43771"/>
    <lineage>
        <taxon>Bacteria</taxon>
        <taxon>Bacillati</taxon>
        <taxon>Actinomycetota</taxon>
        <taxon>Actinomycetes</taxon>
        <taxon>Mycobacteriales</taxon>
        <taxon>Corynebacteriaceae</taxon>
        <taxon>Corynebacterium</taxon>
    </lineage>
</organism>
<accession>A0A5D4FXU7</accession>
<sequence length="423" mass="44960">MSFSFEELQWLQSSPDAGTAIAQAGELELSQRSVVADTAALRKAWGEHARAVAELVEARRIAAAKLPAELAAGWWTDKDAAQQSTPLAVARFRAWHLAALGVEAARDVTCSVGTELVAFKEAGLACSGSDIDLVRVAMARTNCPAVEVRVADALEPWGGTPGEKPVILADPARRNSSGRIHRLEDMQPPVSSLVATYPGHELMVKLAPGVDFVELEDWAGQVDVISVDGQAKEACALTAGLVSPEARDSEGLARRAVVISTSSQGDSVDALASWEPELSEDDVAARAGQPGRYIMEPDAAIIRAGLVRHFAAREGLWLVDPNLAYVTGDHIPAGMRAFEVLDAVPVKQLRKALQQRGVGKLEILVRGADINPDQLRAKLKLKGKGEATVVIARLGERNSTQRGGGVSSGVVAYICRAVAPDKR</sequence>
<dbReference type="AlphaFoldDB" id="A0A5D4FXU7"/>
<gene>
    <name evidence="2" type="ORF">FYJ87_06390</name>
</gene>
<dbReference type="SUPFAM" id="SSF53335">
    <property type="entry name" value="S-adenosyl-L-methionine-dependent methyltransferases"/>
    <property type="match status" value="1"/>
</dbReference>
<dbReference type="InterPro" id="IPR029063">
    <property type="entry name" value="SAM-dependent_MTases_sf"/>
</dbReference>
<reference evidence="2 3" key="1">
    <citation type="submission" date="2019-08" db="EMBL/GenBank/DDBJ databases">
        <title>Draft genome of C. urealyticum strain VH4248.</title>
        <authorList>
            <person name="Navas J."/>
        </authorList>
    </citation>
    <scope>NUCLEOTIDE SEQUENCE [LARGE SCALE GENOMIC DNA]</scope>
    <source>
        <strain evidence="2 3">VH4248</strain>
    </source>
</reference>
<protein>
    <recommendedName>
        <fullName evidence="1">THUMP-like domain-containing protein</fullName>
    </recommendedName>
</protein>
<evidence type="ECO:0000313" key="2">
    <source>
        <dbReference type="EMBL" id="TYR20562.1"/>
    </source>
</evidence>